<dbReference type="AlphaFoldDB" id="A0A1Q3FSG7"/>
<reference evidence="2" key="1">
    <citation type="submission" date="2017-01" db="EMBL/GenBank/DDBJ databases">
        <title>A deep insight into the sialotranscriptome of adult male and female Cluex tarsalis mosquitoes.</title>
        <authorList>
            <person name="Ribeiro J.M."/>
            <person name="Moreira F."/>
            <person name="Bernard K.A."/>
            <person name="Calvo E."/>
        </authorList>
    </citation>
    <scope>NUCLEOTIDE SEQUENCE</scope>
    <source>
        <strain evidence="2">Kern County</strain>
        <tissue evidence="2">Salivary glands</tissue>
    </source>
</reference>
<feature type="chain" id="PRO_5012501613" evidence="1">
    <location>
        <begin position="21"/>
        <end position="91"/>
    </location>
</feature>
<protein>
    <submittedName>
        <fullName evidence="2">Putative conserved secreted protein</fullName>
    </submittedName>
</protein>
<sequence>MQPITVFCFFLVCSIGVINCKNNKPQKDDIAIAGFDAEKMDLVHGVDRIELDHFPEQQRQRRATCNIGNCSAACARRQFRGSCVKDKCRCY</sequence>
<evidence type="ECO:0000313" key="2">
    <source>
        <dbReference type="EMBL" id="JAV30550.1"/>
    </source>
</evidence>
<dbReference type="EMBL" id="GFDL01004495">
    <property type="protein sequence ID" value="JAV30550.1"/>
    <property type="molecule type" value="Transcribed_RNA"/>
</dbReference>
<name>A0A1Q3FSG7_CULTA</name>
<evidence type="ECO:0000256" key="1">
    <source>
        <dbReference type="SAM" id="SignalP"/>
    </source>
</evidence>
<organism evidence="2">
    <name type="scientific">Culex tarsalis</name>
    <name type="common">Encephalitis mosquito</name>
    <dbReference type="NCBI Taxonomy" id="7177"/>
    <lineage>
        <taxon>Eukaryota</taxon>
        <taxon>Metazoa</taxon>
        <taxon>Ecdysozoa</taxon>
        <taxon>Arthropoda</taxon>
        <taxon>Hexapoda</taxon>
        <taxon>Insecta</taxon>
        <taxon>Pterygota</taxon>
        <taxon>Neoptera</taxon>
        <taxon>Endopterygota</taxon>
        <taxon>Diptera</taxon>
        <taxon>Nematocera</taxon>
        <taxon>Culicoidea</taxon>
        <taxon>Culicidae</taxon>
        <taxon>Culicinae</taxon>
        <taxon>Culicini</taxon>
        <taxon>Culex</taxon>
        <taxon>Culex</taxon>
    </lineage>
</organism>
<keyword evidence="1" id="KW-0732">Signal</keyword>
<feature type="signal peptide" evidence="1">
    <location>
        <begin position="1"/>
        <end position="20"/>
    </location>
</feature>
<proteinExistence type="predicted"/>
<accession>A0A1Q3FSG7</accession>